<gene>
    <name evidence="2" type="ORF">CU097_005308</name>
</gene>
<dbReference type="OrthoDB" id="2287113at2759"/>
<reference evidence="2 3" key="1">
    <citation type="journal article" date="2018" name="G3 (Bethesda)">
        <title>Phylogenetic and Phylogenomic Definition of Rhizopus Species.</title>
        <authorList>
            <person name="Gryganskyi A.P."/>
            <person name="Golan J."/>
            <person name="Dolatabadi S."/>
            <person name="Mondo S."/>
            <person name="Robb S."/>
            <person name="Idnurm A."/>
            <person name="Muszewska A."/>
            <person name="Steczkiewicz K."/>
            <person name="Masonjones S."/>
            <person name="Liao H.L."/>
            <person name="Gajdeczka M.T."/>
            <person name="Anike F."/>
            <person name="Vuek A."/>
            <person name="Anishchenko I.M."/>
            <person name="Voigt K."/>
            <person name="de Hoog G.S."/>
            <person name="Smith M.E."/>
            <person name="Heitman J."/>
            <person name="Vilgalys R."/>
            <person name="Stajich J.E."/>
        </authorList>
    </citation>
    <scope>NUCLEOTIDE SEQUENCE [LARGE SCALE GENOMIC DNA]</scope>
    <source>
        <strain evidence="2 3">CBS 357.93</strain>
    </source>
</reference>
<dbReference type="Proteomes" id="UP000252139">
    <property type="component" value="Unassembled WGS sequence"/>
</dbReference>
<dbReference type="EMBL" id="PJQL01000359">
    <property type="protein sequence ID" value="RCH96529.1"/>
    <property type="molecule type" value="Genomic_DNA"/>
</dbReference>
<feature type="compositionally biased region" description="Low complexity" evidence="1">
    <location>
        <begin position="159"/>
        <end position="211"/>
    </location>
</feature>
<keyword evidence="3" id="KW-1185">Reference proteome</keyword>
<dbReference type="AlphaFoldDB" id="A0A367K304"/>
<accession>A0A367K304</accession>
<name>A0A367K304_RHIAZ</name>
<sequence length="333" mass="38061">MASSYSNYYYYPYHYDYYQDKNESRPSLKKSLSTGTDYGYDIVPRYLMDEMQEIDPSCNEHLDGEPMNELELLAAKNAIINSKITKVVYTPTDNEQDEELTSIEQEFLNPTNDDNNESPVTLVTDKEKKKRWPFSLLFKKARQDIIHNYETNRSTHIIPDSNNNKSNDSNSINSSANSSNSSSNIPTPTLSPLSSMSPLSSSSSSSSSPFSVHRGGVWVFRAPSTGGIVYWIRFDPENQQKITRHFHSKNMDALYIFDSHLCRGQLPVLVLPFQKLCYYALDYTVSQVACLQLAYLPYSAVGELSRRLVHQAFHRLGINHAHNLKAIVQKYRH</sequence>
<proteinExistence type="predicted"/>
<comment type="caution">
    <text evidence="2">The sequence shown here is derived from an EMBL/GenBank/DDBJ whole genome shotgun (WGS) entry which is preliminary data.</text>
</comment>
<feature type="region of interest" description="Disordered" evidence="1">
    <location>
        <begin position="155"/>
        <end position="212"/>
    </location>
</feature>
<evidence type="ECO:0000256" key="1">
    <source>
        <dbReference type="SAM" id="MobiDB-lite"/>
    </source>
</evidence>
<evidence type="ECO:0000313" key="2">
    <source>
        <dbReference type="EMBL" id="RCH96529.1"/>
    </source>
</evidence>
<evidence type="ECO:0000313" key="3">
    <source>
        <dbReference type="Proteomes" id="UP000252139"/>
    </source>
</evidence>
<protein>
    <submittedName>
        <fullName evidence="2">Uncharacterized protein</fullName>
    </submittedName>
</protein>
<organism evidence="2 3">
    <name type="scientific">Rhizopus azygosporus</name>
    <name type="common">Rhizopus microsporus var. azygosporus</name>
    <dbReference type="NCBI Taxonomy" id="86630"/>
    <lineage>
        <taxon>Eukaryota</taxon>
        <taxon>Fungi</taxon>
        <taxon>Fungi incertae sedis</taxon>
        <taxon>Mucoromycota</taxon>
        <taxon>Mucoromycotina</taxon>
        <taxon>Mucoromycetes</taxon>
        <taxon>Mucorales</taxon>
        <taxon>Mucorineae</taxon>
        <taxon>Rhizopodaceae</taxon>
        <taxon>Rhizopus</taxon>
    </lineage>
</organism>